<protein>
    <recommendedName>
        <fullName evidence="1">SnoaL-like domain-containing protein</fullName>
    </recommendedName>
</protein>
<dbReference type="Gene3D" id="3.10.450.50">
    <property type="match status" value="1"/>
</dbReference>
<dbReference type="OrthoDB" id="2148716at2759"/>
<dbReference type="SUPFAM" id="SSF54427">
    <property type="entry name" value="NTF2-like"/>
    <property type="match status" value="1"/>
</dbReference>
<reference evidence="2 3" key="1">
    <citation type="journal article" date="2018" name="IMA Fungus">
        <title>IMA Genome-F 9: Draft genome sequence of Annulohypoxylon stygium, Aspergillus mulundensis, Berkeleyomyces basicola (syn. Thielaviopsis basicola), Ceratocystis smalleyi, two Cercospora beticola strains, Coleophoma cylindrospora, Fusarium fracticaudum, Phialophora cf. hyalina, and Morchella septimelata.</title>
        <authorList>
            <person name="Wingfield B.D."/>
            <person name="Bills G.F."/>
            <person name="Dong Y."/>
            <person name="Huang W."/>
            <person name="Nel W.J."/>
            <person name="Swalarsk-Parry B.S."/>
            <person name="Vaghefi N."/>
            <person name="Wilken P.M."/>
            <person name="An Z."/>
            <person name="de Beer Z.W."/>
            <person name="De Vos L."/>
            <person name="Chen L."/>
            <person name="Duong T.A."/>
            <person name="Gao Y."/>
            <person name="Hammerbacher A."/>
            <person name="Kikkert J.R."/>
            <person name="Li Y."/>
            <person name="Li H."/>
            <person name="Li K."/>
            <person name="Li Q."/>
            <person name="Liu X."/>
            <person name="Ma X."/>
            <person name="Naidoo K."/>
            <person name="Pethybridge S.J."/>
            <person name="Sun J."/>
            <person name="Steenkamp E.T."/>
            <person name="van der Nest M.A."/>
            <person name="van Wyk S."/>
            <person name="Wingfield M.J."/>
            <person name="Xiong C."/>
            <person name="Yue Q."/>
            <person name="Zhang X."/>
        </authorList>
    </citation>
    <scope>NUCLEOTIDE SEQUENCE [LARGE SCALE GENOMIC DNA]</scope>
    <source>
        <strain evidence="2 3">BP6252</strain>
    </source>
</reference>
<evidence type="ECO:0000259" key="1">
    <source>
        <dbReference type="Pfam" id="PF13577"/>
    </source>
</evidence>
<evidence type="ECO:0000313" key="3">
    <source>
        <dbReference type="Proteomes" id="UP000256645"/>
    </source>
</evidence>
<feature type="domain" description="SnoaL-like" evidence="1">
    <location>
        <begin position="10"/>
        <end position="140"/>
    </location>
</feature>
<dbReference type="AlphaFoldDB" id="A0A3D8QQ07"/>
<dbReference type="Pfam" id="PF13577">
    <property type="entry name" value="SnoaL_4"/>
    <property type="match status" value="1"/>
</dbReference>
<proteinExistence type="predicted"/>
<organism evidence="2 3">
    <name type="scientific">Coleophoma cylindrospora</name>
    <dbReference type="NCBI Taxonomy" id="1849047"/>
    <lineage>
        <taxon>Eukaryota</taxon>
        <taxon>Fungi</taxon>
        <taxon>Dikarya</taxon>
        <taxon>Ascomycota</taxon>
        <taxon>Pezizomycotina</taxon>
        <taxon>Leotiomycetes</taxon>
        <taxon>Helotiales</taxon>
        <taxon>Dermateaceae</taxon>
        <taxon>Coleophoma</taxon>
    </lineage>
</organism>
<accession>A0A3D8QQ07</accession>
<evidence type="ECO:0000313" key="2">
    <source>
        <dbReference type="EMBL" id="RDW63801.1"/>
    </source>
</evidence>
<dbReference type="Proteomes" id="UP000256645">
    <property type="component" value="Unassembled WGS sequence"/>
</dbReference>
<dbReference type="EMBL" id="PDLM01000013">
    <property type="protein sequence ID" value="RDW63801.1"/>
    <property type="molecule type" value="Genomic_DNA"/>
</dbReference>
<dbReference type="InterPro" id="IPR037401">
    <property type="entry name" value="SnoaL-like"/>
</dbReference>
<comment type="caution">
    <text evidence="2">The sequence shown here is derived from an EMBL/GenBank/DDBJ whole genome shotgun (WGS) entry which is preliminary data.</text>
</comment>
<keyword evidence="3" id="KW-1185">Reference proteome</keyword>
<dbReference type="InterPro" id="IPR032710">
    <property type="entry name" value="NTF2-like_dom_sf"/>
</dbReference>
<gene>
    <name evidence="2" type="ORF">BP6252_11346</name>
</gene>
<name>A0A3D8QQ07_9HELO</name>
<dbReference type="STRING" id="1849047.A0A3D8QQ07"/>
<sequence length="158" mass="17533">MSRPQTLSGLTEREAIADTMYRVLIGLDHNDISMFNSAFAGNGDDALFIFRGKETKGRDNIKTQIVDVVGPMVTTHTLSNIRVDIKEGSKAAAFNSYVLAQHCPPGRGEEVDGPKWLATAEYFVDLVKDESDESWKIKKWVINVVWSQGDVSIMPKVS</sequence>